<feature type="region of interest" description="Disordered" evidence="1">
    <location>
        <begin position="25"/>
        <end position="74"/>
    </location>
</feature>
<dbReference type="EMBL" id="BSTJ01000005">
    <property type="protein sequence ID" value="GLY76058.1"/>
    <property type="molecule type" value="Genomic_DNA"/>
</dbReference>
<proteinExistence type="predicted"/>
<feature type="compositionally biased region" description="Basic residues" evidence="1">
    <location>
        <begin position="52"/>
        <end position="64"/>
    </location>
</feature>
<dbReference type="AlphaFoldDB" id="A0A9W6VL51"/>
<evidence type="ECO:0000313" key="3">
    <source>
        <dbReference type="Proteomes" id="UP001165135"/>
    </source>
</evidence>
<name>A0A9W6VL51_9ACTN</name>
<sequence>MRNQVSFSIEVFTADADASLARLFSHSNRETRRHPARGPVTPAPYEPDRPPGHAHRGPARRRTPPARTRPGPARRLRVEIARPRPFWISQDTRPLLLAEVAHRNYGVNHHRLAPPAPILPPITAALARTAPSRPHRYTSWLRTTPGPPHTGWWSLLPWRPSPDPRHAPAVWRHEIAADHPDGYLDWTAGRQGVLPLRPLPPPADGRVKAYRKLDRWPAPAACAAPPHRLCAPRWRPGVRRVL</sequence>
<accession>A0A9W6VL51</accession>
<dbReference type="Proteomes" id="UP001165135">
    <property type="component" value="Unassembled WGS sequence"/>
</dbReference>
<evidence type="ECO:0000256" key="1">
    <source>
        <dbReference type="SAM" id="MobiDB-lite"/>
    </source>
</evidence>
<gene>
    <name evidence="2" type="ORF">Airi01_043250</name>
</gene>
<organism evidence="2 3">
    <name type="scientific">Actinoallomurus iriomotensis</name>
    <dbReference type="NCBI Taxonomy" id="478107"/>
    <lineage>
        <taxon>Bacteria</taxon>
        <taxon>Bacillati</taxon>
        <taxon>Actinomycetota</taxon>
        <taxon>Actinomycetes</taxon>
        <taxon>Streptosporangiales</taxon>
        <taxon>Thermomonosporaceae</taxon>
        <taxon>Actinoallomurus</taxon>
    </lineage>
</organism>
<reference evidence="2" key="1">
    <citation type="submission" date="2023-03" db="EMBL/GenBank/DDBJ databases">
        <title>Actinoallomurus iriomotensis NBRC 103681.</title>
        <authorList>
            <person name="Ichikawa N."/>
            <person name="Sato H."/>
            <person name="Tonouchi N."/>
        </authorList>
    </citation>
    <scope>NUCLEOTIDE SEQUENCE</scope>
    <source>
        <strain evidence="2">NBRC 103681</strain>
    </source>
</reference>
<comment type="caution">
    <text evidence="2">The sequence shown here is derived from an EMBL/GenBank/DDBJ whole genome shotgun (WGS) entry which is preliminary data.</text>
</comment>
<evidence type="ECO:0000313" key="2">
    <source>
        <dbReference type="EMBL" id="GLY76058.1"/>
    </source>
</evidence>
<protein>
    <submittedName>
        <fullName evidence="2">Uncharacterized protein</fullName>
    </submittedName>
</protein>